<proteinExistence type="predicted"/>
<protein>
    <submittedName>
        <fullName evidence="1">Uncharacterized protein</fullName>
    </submittedName>
</protein>
<dbReference type="Proteomes" id="UP000507245">
    <property type="component" value="Unassembled WGS sequence"/>
</dbReference>
<name>A0A6J5W6H7_PRUAR</name>
<reference evidence="2" key="1">
    <citation type="journal article" date="2020" name="Genome Biol.">
        <title>Gamete binning: chromosome-level and haplotype-resolved genome assembly enabled by high-throughput single-cell sequencing of gamete genomes.</title>
        <authorList>
            <person name="Campoy J.A."/>
            <person name="Sun H."/>
            <person name="Goel M."/>
            <person name="Jiao W.-B."/>
            <person name="Folz-Donahue K."/>
            <person name="Wang N."/>
            <person name="Rubio M."/>
            <person name="Liu C."/>
            <person name="Kukat C."/>
            <person name="Ruiz D."/>
            <person name="Huettel B."/>
            <person name="Schneeberger K."/>
        </authorList>
    </citation>
    <scope>NUCLEOTIDE SEQUENCE [LARGE SCALE GENOMIC DNA]</scope>
    <source>
        <strain evidence="2">cv. Rojo Pasion</strain>
    </source>
</reference>
<organism evidence="1 2">
    <name type="scientific">Prunus armeniaca</name>
    <name type="common">Apricot</name>
    <name type="synonym">Armeniaca vulgaris</name>
    <dbReference type="NCBI Taxonomy" id="36596"/>
    <lineage>
        <taxon>Eukaryota</taxon>
        <taxon>Viridiplantae</taxon>
        <taxon>Streptophyta</taxon>
        <taxon>Embryophyta</taxon>
        <taxon>Tracheophyta</taxon>
        <taxon>Spermatophyta</taxon>
        <taxon>Magnoliopsida</taxon>
        <taxon>eudicotyledons</taxon>
        <taxon>Gunneridae</taxon>
        <taxon>Pentapetalae</taxon>
        <taxon>rosids</taxon>
        <taxon>fabids</taxon>
        <taxon>Rosales</taxon>
        <taxon>Rosaceae</taxon>
        <taxon>Amygdaloideae</taxon>
        <taxon>Amygdaleae</taxon>
        <taxon>Prunus</taxon>
    </lineage>
</organism>
<dbReference type="EMBL" id="CAEKKB010000001">
    <property type="protein sequence ID" value="CAB4297190.1"/>
    <property type="molecule type" value="Genomic_DNA"/>
</dbReference>
<keyword evidence="2" id="KW-1185">Reference proteome</keyword>
<sequence>MVVAAADDDDDNRYPSSPLYGLCIPFGIPQPLVSEAALVHPGNTKVNVVGPSSGPWFQIGQHTGGVLAVFCRAVVSVPEGLSLAWVPWSLKES</sequence>
<gene>
    <name evidence="1" type="ORF">ORAREDHAP_LOCUS8948</name>
</gene>
<evidence type="ECO:0000313" key="1">
    <source>
        <dbReference type="EMBL" id="CAB4297190.1"/>
    </source>
</evidence>
<accession>A0A6J5W6H7</accession>
<evidence type="ECO:0000313" key="2">
    <source>
        <dbReference type="Proteomes" id="UP000507245"/>
    </source>
</evidence>
<dbReference type="AlphaFoldDB" id="A0A6J5W6H7"/>